<sequence length="117" mass="12301">MISRSFVESMYHKAIGGLASPSHQFFEGSALGGCISRAPGSFFAITNPEGTAIASFYNPNSPGVLAAEAGILVSRALLLLIFLQSWSGVKETSRLPGGGPNTRRRQGADLTFLRGSV</sequence>
<gene>
    <name evidence="1" type="ORF">SADUNF_Sadunf06G0182200</name>
</gene>
<name>A0A835MXL5_9ROSI</name>
<organism evidence="1 2">
    <name type="scientific">Salix dunnii</name>
    <dbReference type="NCBI Taxonomy" id="1413687"/>
    <lineage>
        <taxon>Eukaryota</taxon>
        <taxon>Viridiplantae</taxon>
        <taxon>Streptophyta</taxon>
        <taxon>Embryophyta</taxon>
        <taxon>Tracheophyta</taxon>
        <taxon>Spermatophyta</taxon>
        <taxon>Magnoliopsida</taxon>
        <taxon>eudicotyledons</taxon>
        <taxon>Gunneridae</taxon>
        <taxon>Pentapetalae</taxon>
        <taxon>rosids</taxon>
        <taxon>fabids</taxon>
        <taxon>Malpighiales</taxon>
        <taxon>Salicaceae</taxon>
        <taxon>Saliceae</taxon>
        <taxon>Salix</taxon>
    </lineage>
</organism>
<dbReference type="OrthoDB" id="448280at2759"/>
<dbReference type="EMBL" id="JADGMS010000006">
    <property type="protein sequence ID" value="KAF9681020.1"/>
    <property type="molecule type" value="Genomic_DNA"/>
</dbReference>
<comment type="caution">
    <text evidence="1">The sequence shown here is derived from an EMBL/GenBank/DDBJ whole genome shotgun (WGS) entry which is preliminary data.</text>
</comment>
<evidence type="ECO:0000313" key="2">
    <source>
        <dbReference type="Proteomes" id="UP000657918"/>
    </source>
</evidence>
<accession>A0A835MXL5</accession>
<proteinExistence type="predicted"/>
<keyword evidence="2" id="KW-1185">Reference proteome</keyword>
<protein>
    <submittedName>
        <fullName evidence="1">Uncharacterized protein</fullName>
    </submittedName>
</protein>
<dbReference type="AlphaFoldDB" id="A0A835MXL5"/>
<reference evidence="1 2" key="1">
    <citation type="submission" date="2020-10" db="EMBL/GenBank/DDBJ databases">
        <title>Plant Genome Project.</title>
        <authorList>
            <person name="Zhang R.-G."/>
        </authorList>
    </citation>
    <scope>NUCLEOTIDE SEQUENCE [LARGE SCALE GENOMIC DNA]</scope>
    <source>
        <strain evidence="1">FAFU-HL-1</strain>
        <tissue evidence="1">Leaf</tissue>
    </source>
</reference>
<dbReference type="Proteomes" id="UP000657918">
    <property type="component" value="Unassembled WGS sequence"/>
</dbReference>
<evidence type="ECO:0000313" key="1">
    <source>
        <dbReference type="EMBL" id="KAF9681020.1"/>
    </source>
</evidence>